<feature type="transmembrane region" description="Helical" evidence="7">
    <location>
        <begin position="287"/>
        <end position="305"/>
    </location>
</feature>
<dbReference type="InterPro" id="IPR018383">
    <property type="entry name" value="UPF0324_pro"/>
</dbReference>
<feature type="transmembrane region" description="Helical" evidence="7">
    <location>
        <begin position="191"/>
        <end position="211"/>
    </location>
</feature>
<feature type="transmembrane region" description="Helical" evidence="7">
    <location>
        <begin position="136"/>
        <end position="151"/>
    </location>
</feature>
<proteinExistence type="inferred from homology"/>
<dbReference type="Pfam" id="PF03601">
    <property type="entry name" value="Cons_hypoth698"/>
    <property type="match status" value="1"/>
</dbReference>
<name>B2A160_NATTJ</name>
<dbReference type="InParanoid" id="B2A160"/>
<protein>
    <submittedName>
        <fullName evidence="8">Uncharacterized protein</fullName>
    </submittedName>
</protein>
<organism evidence="8 9">
    <name type="scientific">Natranaerobius thermophilus (strain ATCC BAA-1301 / DSM 18059 / JW/NM-WN-LF)</name>
    <dbReference type="NCBI Taxonomy" id="457570"/>
    <lineage>
        <taxon>Bacteria</taxon>
        <taxon>Bacillati</taxon>
        <taxon>Bacillota</taxon>
        <taxon>Clostridia</taxon>
        <taxon>Natranaerobiales</taxon>
        <taxon>Natranaerobiaceae</taxon>
        <taxon>Natranaerobius</taxon>
    </lineage>
</organism>
<gene>
    <name evidence="8" type="ordered locus">Nther_1096</name>
</gene>
<feature type="transmembrane region" description="Helical" evidence="7">
    <location>
        <begin position="7"/>
        <end position="26"/>
    </location>
</feature>
<keyword evidence="9" id="KW-1185">Reference proteome</keyword>
<feature type="transmembrane region" description="Helical" evidence="7">
    <location>
        <begin position="366"/>
        <end position="386"/>
    </location>
</feature>
<dbReference type="PANTHER" id="PTHR30106:SF1">
    <property type="entry name" value="UPF0324 MEMBRANE PROTEIN FN0533"/>
    <property type="match status" value="1"/>
</dbReference>
<dbReference type="EMBL" id="CP001034">
    <property type="protein sequence ID" value="ACB84680.1"/>
    <property type="molecule type" value="Genomic_DNA"/>
</dbReference>
<dbReference type="Proteomes" id="UP000001683">
    <property type="component" value="Chromosome"/>
</dbReference>
<dbReference type="RefSeq" id="WP_012447555.1">
    <property type="nucleotide sequence ID" value="NC_010718.1"/>
</dbReference>
<dbReference type="eggNOG" id="COG2855">
    <property type="taxonomic scope" value="Bacteria"/>
</dbReference>
<evidence type="ECO:0000256" key="7">
    <source>
        <dbReference type="SAM" id="Phobius"/>
    </source>
</evidence>
<feature type="transmembrane region" description="Helical" evidence="7">
    <location>
        <begin position="46"/>
        <end position="68"/>
    </location>
</feature>
<comment type="subcellular location">
    <subcellularLocation>
        <location evidence="1">Cell membrane</location>
        <topology evidence="1">Multi-pass membrane protein</topology>
    </subcellularLocation>
</comment>
<evidence type="ECO:0000256" key="3">
    <source>
        <dbReference type="ARBA" id="ARBA00022475"/>
    </source>
</evidence>
<dbReference type="GO" id="GO:0005886">
    <property type="term" value="C:plasma membrane"/>
    <property type="evidence" value="ECO:0007669"/>
    <property type="project" value="UniProtKB-SubCell"/>
</dbReference>
<evidence type="ECO:0000256" key="2">
    <source>
        <dbReference type="ARBA" id="ARBA00007977"/>
    </source>
</evidence>
<dbReference type="AlphaFoldDB" id="B2A160"/>
<feature type="transmembrane region" description="Helical" evidence="7">
    <location>
        <begin position="223"/>
        <end position="248"/>
    </location>
</feature>
<evidence type="ECO:0000256" key="5">
    <source>
        <dbReference type="ARBA" id="ARBA00022989"/>
    </source>
</evidence>
<keyword evidence="3" id="KW-1003">Cell membrane</keyword>
<dbReference type="PANTHER" id="PTHR30106">
    <property type="entry name" value="INNER MEMBRANE PROTEIN YEIH-RELATED"/>
    <property type="match status" value="1"/>
</dbReference>
<accession>B2A160</accession>
<comment type="similarity">
    <text evidence="2">Belongs to the UPF0324 family.</text>
</comment>
<keyword evidence="6 7" id="KW-0472">Membrane</keyword>
<feature type="transmembrane region" description="Helical" evidence="7">
    <location>
        <begin position="80"/>
        <end position="95"/>
    </location>
</feature>
<dbReference type="STRING" id="457570.Nther_1096"/>
<feature type="transmembrane region" description="Helical" evidence="7">
    <location>
        <begin position="255"/>
        <end position="275"/>
    </location>
</feature>
<dbReference type="KEGG" id="nth:Nther_1096"/>
<feature type="transmembrane region" description="Helical" evidence="7">
    <location>
        <begin position="157"/>
        <end position="179"/>
    </location>
</feature>
<feature type="transmembrane region" description="Helical" evidence="7">
    <location>
        <begin position="334"/>
        <end position="354"/>
    </location>
</feature>
<reference evidence="8 9" key="2">
    <citation type="journal article" date="2011" name="J. Bacteriol.">
        <title>Complete genome sequence of the anaerobic, halophilic alkalithermophile Natranaerobius thermophilus JW/NM-WN-LF.</title>
        <authorList>
            <person name="Zhao B."/>
            <person name="Mesbah N.M."/>
            <person name="Dalin E."/>
            <person name="Goodwin L."/>
            <person name="Nolan M."/>
            <person name="Pitluck S."/>
            <person name="Chertkov O."/>
            <person name="Brettin T.S."/>
            <person name="Han J."/>
            <person name="Larimer F.W."/>
            <person name="Land M.L."/>
            <person name="Hauser L."/>
            <person name="Kyrpides N."/>
            <person name="Wiegel J."/>
        </authorList>
    </citation>
    <scope>NUCLEOTIDE SEQUENCE [LARGE SCALE GENOMIC DNA]</scope>
    <source>
        <strain evidence="9">ATCC BAA-1301 / DSM 18059 / JW/NM-WN-LF</strain>
    </source>
</reference>
<dbReference type="HOGENOM" id="CLU_033541_6_0_9"/>
<evidence type="ECO:0000256" key="4">
    <source>
        <dbReference type="ARBA" id="ARBA00022692"/>
    </source>
</evidence>
<feature type="transmembrane region" description="Helical" evidence="7">
    <location>
        <begin position="107"/>
        <end position="124"/>
    </location>
</feature>
<evidence type="ECO:0000313" key="9">
    <source>
        <dbReference type="Proteomes" id="UP000001683"/>
    </source>
</evidence>
<keyword evidence="5 7" id="KW-1133">Transmembrane helix</keyword>
<sequence>MLRKDDWWAVWLGLFLILITGLGLLTEIPGLEEWTHNPLNSLSLSTVLELTVLGTGLALLTGIAVYYIQGKSFANNYLKAFPWVFMIAVISYVLSEQSLASHYGLGYVVWALALGLFISNVIGVPEFIKPAIKSELFIKTGLVLLGAEILFDRLLVLGIYGIGVAWIVTPIVLVSMYFIGTRLLGINNKSLVVTISAATSVCGVSAAIVTGEASKATEEQMSLAVTITSVMTVLMIIFMPLLITFLGIDPLVGGAWVGGTIDATGAVVVAASVLGQEAVEIAATIKMIQNVLIGVIGFIIAFIWVKNSEGIENLQQEGEKSVSWTKVWTRFPKFIIGFVIASLLFSFVFTPYLGSSWVDSTLDLTSGLRGWFFVLAFVSIGLNARLSRMKYLFEKGNPLKLYLVGQTLNIIATFVMAWILFSGVIFPQPF</sequence>
<keyword evidence="4 7" id="KW-0812">Transmembrane</keyword>
<feature type="transmembrane region" description="Helical" evidence="7">
    <location>
        <begin position="407"/>
        <end position="426"/>
    </location>
</feature>
<evidence type="ECO:0000256" key="1">
    <source>
        <dbReference type="ARBA" id="ARBA00004651"/>
    </source>
</evidence>
<evidence type="ECO:0000256" key="6">
    <source>
        <dbReference type="ARBA" id="ARBA00023136"/>
    </source>
</evidence>
<reference evidence="8 9" key="1">
    <citation type="submission" date="2008-04" db="EMBL/GenBank/DDBJ databases">
        <title>Complete sequence of chromosome of Natranaerobius thermophilus JW/NM-WN-LF.</title>
        <authorList>
            <consortium name="US DOE Joint Genome Institute"/>
            <person name="Copeland A."/>
            <person name="Lucas S."/>
            <person name="Lapidus A."/>
            <person name="Glavina del Rio T."/>
            <person name="Dalin E."/>
            <person name="Tice H."/>
            <person name="Bruce D."/>
            <person name="Goodwin L."/>
            <person name="Pitluck S."/>
            <person name="Chertkov O."/>
            <person name="Brettin T."/>
            <person name="Detter J.C."/>
            <person name="Han C."/>
            <person name="Kuske C.R."/>
            <person name="Schmutz J."/>
            <person name="Larimer F."/>
            <person name="Land M."/>
            <person name="Hauser L."/>
            <person name="Kyrpides N."/>
            <person name="Lykidis A."/>
            <person name="Mesbah N.M."/>
            <person name="Wiegel J."/>
        </authorList>
    </citation>
    <scope>NUCLEOTIDE SEQUENCE [LARGE SCALE GENOMIC DNA]</scope>
    <source>
        <strain evidence="9">ATCC BAA-1301 / DSM 18059 / JW/NM-WN-LF</strain>
    </source>
</reference>
<evidence type="ECO:0000313" key="8">
    <source>
        <dbReference type="EMBL" id="ACB84680.1"/>
    </source>
</evidence>